<dbReference type="EMBL" id="PGFE01000001">
    <property type="protein sequence ID" value="PJJ77355.1"/>
    <property type="molecule type" value="Genomic_DNA"/>
</dbReference>
<dbReference type="OrthoDB" id="3298527at2"/>
<dbReference type="Pfam" id="PF13396">
    <property type="entry name" value="PLDc_N"/>
    <property type="match status" value="1"/>
</dbReference>
<comment type="subcellular location">
    <subcellularLocation>
        <location evidence="1">Cell membrane</location>
        <topology evidence="1">Multi-pass membrane protein</topology>
    </subcellularLocation>
</comment>
<evidence type="ECO:0000256" key="6">
    <source>
        <dbReference type="SAM" id="MobiDB-lite"/>
    </source>
</evidence>
<evidence type="ECO:0000256" key="2">
    <source>
        <dbReference type="ARBA" id="ARBA00022475"/>
    </source>
</evidence>
<evidence type="ECO:0000256" key="8">
    <source>
        <dbReference type="SAM" id="SignalP"/>
    </source>
</evidence>
<feature type="domain" description="Cardiolipin synthase N-terminal" evidence="9">
    <location>
        <begin position="13"/>
        <end position="57"/>
    </location>
</feature>
<reference evidence="10 11" key="1">
    <citation type="submission" date="2017-11" db="EMBL/GenBank/DDBJ databases">
        <title>Genomic Encyclopedia of Archaeal and Bacterial Type Strains, Phase II (KMG-II): From Individual Species to Whole Genera.</title>
        <authorList>
            <person name="Goeker M."/>
        </authorList>
    </citation>
    <scope>NUCLEOTIDE SEQUENCE [LARGE SCALE GENOMIC DNA]</scope>
    <source>
        <strain evidence="10 11">DSM 25478</strain>
    </source>
</reference>
<evidence type="ECO:0000256" key="1">
    <source>
        <dbReference type="ARBA" id="ARBA00004651"/>
    </source>
</evidence>
<keyword evidence="4 7" id="KW-1133">Transmembrane helix</keyword>
<evidence type="ECO:0000313" key="10">
    <source>
        <dbReference type="EMBL" id="PJJ77355.1"/>
    </source>
</evidence>
<organism evidence="10 11">
    <name type="scientific">Sediminihabitans luteus</name>
    <dbReference type="NCBI Taxonomy" id="1138585"/>
    <lineage>
        <taxon>Bacteria</taxon>
        <taxon>Bacillati</taxon>
        <taxon>Actinomycetota</taxon>
        <taxon>Actinomycetes</taxon>
        <taxon>Micrococcales</taxon>
        <taxon>Cellulomonadaceae</taxon>
        <taxon>Sediminihabitans</taxon>
    </lineage>
</organism>
<evidence type="ECO:0000256" key="3">
    <source>
        <dbReference type="ARBA" id="ARBA00022692"/>
    </source>
</evidence>
<keyword evidence="2" id="KW-1003">Cell membrane</keyword>
<comment type="caution">
    <text evidence="10">The sequence shown here is derived from an EMBL/GenBank/DDBJ whole genome shotgun (WGS) entry which is preliminary data.</text>
</comment>
<feature type="transmembrane region" description="Helical" evidence="7">
    <location>
        <begin position="35"/>
        <end position="54"/>
    </location>
</feature>
<dbReference type="GO" id="GO:0005886">
    <property type="term" value="C:plasma membrane"/>
    <property type="evidence" value="ECO:0007669"/>
    <property type="project" value="UniProtKB-SubCell"/>
</dbReference>
<dbReference type="AlphaFoldDB" id="A0A2M9CZV3"/>
<dbReference type="InterPro" id="IPR027379">
    <property type="entry name" value="CLS_N"/>
</dbReference>
<evidence type="ECO:0000259" key="9">
    <source>
        <dbReference type="Pfam" id="PF13396"/>
    </source>
</evidence>
<feature type="signal peptide" evidence="8">
    <location>
        <begin position="1"/>
        <end position="19"/>
    </location>
</feature>
<evidence type="ECO:0000313" key="11">
    <source>
        <dbReference type="Proteomes" id="UP000231693"/>
    </source>
</evidence>
<keyword evidence="8" id="KW-0732">Signal</keyword>
<name>A0A2M9CZV3_9CELL</name>
<evidence type="ECO:0000256" key="4">
    <source>
        <dbReference type="ARBA" id="ARBA00022989"/>
    </source>
</evidence>
<proteinExistence type="predicted"/>
<dbReference type="Proteomes" id="UP000231693">
    <property type="component" value="Unassembled WGS sequence"/>
</dbReference>
<feature type="region of interest" description="Disordered" evidence="6">
    <location>
        <begin position="59"/>
        <end position="158"/>
    </location>
</feature>
<feature type="compositionally biased region" description="Basic and acidic residues" evidence="6">
    <location>
        <begin position="88"/>
        <end position="103"/>
    </location>
</feature>
<gene>
    <name evidence="10" type="ORF">CLV28_0574</name>
</gene>
<feature type="chain" id="PRO_5015006480" evidence="8">
    <location>
        <begin position="20"/>
        <end position="158"/>
    </location>
</feature>
<keyword evidence="11" id="KW-1185">Reference proteome</keyword>
<feature type="compositionally biased region" description="Low complexity" evidence="6">
    <location>
        <begin position="116"/>
        <end position="139"/>
    </location>
</feature>
<sequence>MFRLVMVLAAVGLAVYALADCASSDSNERGGAPKWLWYLIIVVLPLFGPLAWILSRRSRTTRVAGTGSRPARGAQRRGPVAPDDDPDFLWKLEQERRRRERESGGGTPTGDRTDDAPSGPGSDDAAAGGAPSDGPAGAGDEPDERPTDDDRPTSGGLA</sequence>
<dbReference type="RefSeq" id="WP_100421755.1">
    <property type="nucleotide sequence ID" value="NZ_BOOX01000004.1"/>
</dbReference>
<keyword evidence="5 7" id="KW-0472">Membrane</keyword>
<evidence type="ECO:0000256" key="7">
    <source>
        <dbReference type="SAM" id="Phobius"/>
    </source>
</evidence>
<protein>
    <submittedName>
        <fullName evidence="10">Phospholipase D-like protein</fullName>
    </submittedName>
</protein>
<evidence type="ECO:0000256" key="5">
    <source>
        <dbReference type="ARBA" id="ARBA00023136"/>
    </source>
</evidence>
<accession>A0A2M9CZV3</accession>
<keyword evidence="3 7" id="KW-0812">Transmembrane</keyword>